<dbReference type="InterPro" id="IPR018159">
    <property type="entry name" value="Spectrin/alpha-actinin"/>
</dbReference>
<feature type="region of interest" description="Disordered" evidence="14">
    <location>
        <begin position="3983"/>
        <end position="4004"/>
    </location>
</feature>
<dbReference type="PANTHER" id="PTHR11915">
    <property type="entry name" value="SPECTRIN/FILAMIN RELATED CYTOSKELETAL PROTEIN"/>
    <property type="match status" value="1"/>
</dbReference>
<dbReference type="SMART" id="SM00150">
    <property type="entry name" value="SPEC"/>
    <property type="match status" value="29"/>
</dbReference>
<dbReference type="Pfam" id="PF00435">
    <property type="entry name" value="Spectrin"/>
    <property type="match status" value="28"/>
</dbReference>
<feature type="compositionally biased region" description="Polar residues" evidence="14">
    <location>
        <begin position="4046"/>
        <end position="4065"/>
    </location>
</feature>
<evidence type="ECO:0000256" key="12">
    <source>
        <dbReference type="PROSITE-ProRule" id="PRU00192"/>
    </source>
</evidence>
<dbReference type="PROSITE" id="PS50002">
    <property type="entry name" value="SH3"/>
    <property type="match status" value="1"/>
</dbReference>
<evidence type="ECO:0000256" key="3">
    <source>
        <dbReference type="ARBA" id="ARBA00022443"/>
    </source>
</evidence>
<dbReference type="CDD" id="cd00176">
    <property type="entry name" value="SPEC"/>
    <property type="match status" value="17"/>
</dbReference>
<dbReference type="GO" id="GO:0005085">
    <property type="term" value="F:guanyl-nucleotide exchange factor activity"/>
    <property type="evidence" value="ECO:0007669"/>
    <property type="project" value="UniProtKB-KW"/>
</dbReference>
<dbReference type="InterPro" id="IPR036028">
    <property type="entry name" value="SH3-like_dom_sf"/>
</dbReference>
<evidence type="ECO:0000256" key="9">
    <source>
        <dbReference type="ARBA" id="ARBA00022737"/>
    </source>
</evidence>
<evidence type="ECO:0000256" key="1">
    <source>
        <dbReference type="ARBA" id="ARBA00004245"/>
    </source>
</evidence>
<evidence type="ECO:0000259" key="16">
    <source>
        <dbReference type="PROSITE" id="PS50003"/>
    </source>
</evidence>
<dbReference type="InterPro" id="IPR001605">
    <property type="entry name" value="PH_dom-spectrin-type"/>
</dbReference>
<dbReference type="InterPro" id="IPR002017">
    <property type="entry name" value="Spectrin_repeat"/>
</dbReference>
<evidence type="ECO:0000256" key="13">
    <source>
        <dbReference type="SAM" id="Coils"/>
    </source>
</evidence>
<dbReference type="FunFam" id="1.20.58.60:FF:000007">
    <property type="entry name" value="Spectrin alpha chain non-erythrocytic 1"/>
    <property type="match status" value="1"/>
</dbReference>
<dbReference type="Pfam" id="PF00307">
    <property type="entry name" value="CH"/>
    <property type="match status" value="2"/>
</dbReference>
<keyword evidence="7" id="KW-0344">Guanine-nucleotide releasing factor</keyword>
<dbReference type="PROSITE" id="PS00020">
    <property type="entry name" value="ACTININ_2"/>
    <property type="match status" value="1"/>
</dbReference>
<dbReference type="SUPFAM" id="SSF46966">
    <property type="entry name" value="Spectrin repeat"/>
    <property type="match status" value="23"/>
</dbReference>
<proteinExistence type="evidence at transcript level"/>
<dbReference type="InterPro" id="IPR041681">
    <property type="entry name" value="PH_9"/>
</dbReference>
<dbReference type="GO" id="GO:0005874">
    <property type="term" value="C:microtubule"/>
    <property type="evidence" value="ECO:0007669"/>
    <property type="project" value="UniProtKB-KW"/>
</dbReference>
<dbReference type="Gene3D" id="2.30.30.40">
    <property type="entry name" value="SH3 Domains"/>
    <property type="match status" value="1"/>
</dbReference>
<dbReference type="InterPro" id="IPR011993">
    <property type="entry name" value="PH-like_dom_sf"/>
</dbReference>
<dbReference type="PROSITE" id="PS50021">
    <property type="entry name" value="CH"/>
    <property type="match status" value="2"/>
</dbReference>
<dbReference type="Gene3D" id="2.30.29.30">
    <property type="entry name" value="Pleckstrin-homology domain (PH domain)/Phosphotyrosine-binding domain (PTB)"/>
    <property type="match status" value="1"/>
</dbReference>
<evidence type="ECO:0000256" key="7">
    <source>
        <dbReference type="ARBA" id="ARBA00022658"/>
    </source>
</evidence>
<dbReference type="GO" id="GO:0005543">
    <property type="term" value="F:phospholipid binding"/>
    <property type="evidence" value="ECO:0007669"/>
    <property type="project" value="InterPro"/>
</dbReference>
<evidence type="ECO:0000256" key="5">
    <source>
        <dbReference type="ARBA" id="ARBA00022490"/>
    </source>
</evidence>
<comment type="subcellular location">
    <subcellularLocation>
        <location evidence="1">Cytoplasm</location>
        <location evidence="1">Cytoskeleton</location>
    </subcellularLocation>
</comment>
<dbReference type="FunFam" id="1.20.58.60:FF:000019">
    <property type="entry name" value="Spectrin beta chain"/>
    <property type="match status" value="1"/>
</dbReference>
<evidence type="ECO:0000256" key="8">
    <source>
        <dbReference type="ARBA" id="ARBA00022701"/>
    </source>
</evidence>
<feature type="region of interest" description="Disordered" evidence="14">
    <location>
        <begin position="3591"/>
        <end position="3633"/>
    </location>
</feature>
<feature type="compositionally biased region" description="Basic and acidic residues" evidence="14">
    <location>
        <begin position="3591"/>
        <end position="3631"/>
    </location>
</feature>
<keyword evidence="13" id="KW-0175">Coiled coil</keyword>
<feature type="region of interest" description="Disordered" evidence="14">
    <location>
        <begin position="3868"/>
        <end position="3902"/>
    </location>
</feature>
<dbReference type="PROSITE" id="PS50003">
    <property type="entry name" value="PH_DOMAIN"/>
    <property type="match status" value="1"/>
</dbReference>
<keyword evidence="8" id="KW-0493">Microtubule</keyword>
<dbReference type="EMBL" id="JI163796">
    <property type="protein sequence ID" value="ADY39778.1"/>
    <property type="molecule type" value="mRNA"/>
</dbReference>
<dbReference type="PRINTS" id="PR00683">
    <property type="entry name" value="SPECTRINPH"/>
</dbReference>
<evidence type="ECO:0000259" key="17">
    <source>
        <dbReference type="PROSITE" id="PS50021"/>
    </source>
</evidence>
<dbReference type="InterPro" id="IPR001849">
    <property type="entry name" value="PH_domain"/>
</dbReference>
<dbReference type="SUPFAM" id="SSF50044">
    <property type="entry name" value="SH3-domain"/>
    <property type="match status" value="1"/>
</dbReference>
<organism evidence="18">
    <name type="scientific">Ascaris suum</name>
    <name type="common">Pig roundworm</name>
    <name type="synonym">Ascaris lumbricoides</name>
    <dbReference type="NCBI Taxonomy" id="6253"/>
    <lineage>
        <taxon>Eukaryota</taxon>
        <taxon>Metazoa</taxon>
        <taxon>Ecdysozoa</taxon>
        <taxon>Nematoda</taxon>
        <taxon>Chromadorea</taxon>
        <taxon>Rhabditida</taxon>
        <taxon>Spirurina</taxon>
        <taxon>Ascaridomorpha</taxon>
        <taxon>Ascaridoidea</taxon>
        <taxon>Ascarididae</taxon>
        <taxon>Ascaris</taxon>
    </lineage>
</organism>
<dbReference type="SUPFAM" id="SSF47576">
    <property type="entry name" value="Calponin-homology domain, CH-domain"/>
    <property type="match status" value="1"/>
</dbReference>
<dbReference type="InterPro" id="IPR001589">
    <property type="entry name" value="Actinin_actin-bd_CS"/>
</dbReference>
<evidence type="ECO:0000256" key="11">
    <source>
        <dbReference type="ARBA" id="ARBA00023212"/>
    </source>
</evidence>
<dbReference type="GO" id="GO:0051693">
    <property type="term" value="P:actin filament capping"/>
    <property type="evidence" value="ECO:0007669"/>
    <property type="project" value="UniProtKB-KW"/>
</dbReference>
<feature type="compositionally biased region" description="Polar residues" evidence="14">
    <location>
        <begin position="3722"/>
        <end position="3733"/>
    </location>
</feature>
<keyword evidence="5" id="KW-0963">Cytoplasm</keyword>
<feature type="coiled-coil region" evidence="13">
    <location>
        <begin position="2272"/>
        <end position="2345"/>
    </location>
</feature>
<feature type="domain" description="SH3" evidence="15">
    <location>
        <begin position="857"/>
        <end position="914"/>
    </location>
</feature>
<dbReference type="FunFam" id="2.30.29.30:FF:000024">
    <property type="entry name" value="Spectrin beta chain"/>
    <property type="match status" value="1"/>
</dbReference>
<feature type="coiled-coil region" evidence="13">
    <location>
        <begin position="1275"/>
        <end position="1338"/>
    </location>
</feature>
<evidence type="ECO:0000313" key="18">
    <source>
        <dbReference type="EMBL" id="ADY39778.1"/>
    </source>
</evidence>
<evidence type="ECO:0000256" key="14">
    <source>
        <dbReference type="SAM" id="MobiDB-lite"/>
    </source>
</evidence>
<dbReference type="Pfam" id="PF00018">
    <property type="entry name" value="SH3_1"/>
    <property type="match status" value="1"/>
</dbReference>
<sequence length="4146" mass="476326">MLPASFYCPAERICNVSWRSESAAGDFTAKGMPKYEIQVQVPQVNRGGFSNGPSSNHPEDYDEFTDPTLFFERNRIKQLQDERVHIQKKTFTKWCNSFLSRARMEIVDLFIDVGDGVILMKLLEIISGEKLGKPNRGRMRVQKIENLNKTLDFLKRKRIQLENIGAEDILDRNERLILGLIWTIILRFQIDTISIPMDEETGERRHAKDALLLWCQRKTAGYANVKVENFTTSWRNGLAFNALIHSHRPDLINYESLSPQDPIGNLNNAFDIAEKKLEIARLLDAEDVNVSHPDEKSIITYVSLYYHYFAKQKTEMTGARRVAKIVGNLMQADQLQEDFETLCSDLLQWIQNTIVMLNTRRFPNSLKGIQDELVRFKNYRTIEKPPKYKEKGELEALFFTIQTKRKAMGRKPYVPPQGLFMHDIESAWALLDHAESGRQSALIAELIRQERLEHMARKFERKAVLRESWLREMGAVLQDFDFGRSAAQVEASVKKQQAIAADILPREDRFKSLSVMATELTNENYHDSDRIRIRERDILDKWAQLLAALDARRRALMSLSDLMGLLRDIDTLSSEIRDLEPLFLNRDVGKHLLGVEDLLQKQGILEAQLNSQGELLKNVTTQALAYIRSKGEQYDVLQRKLDDVSALYDSVVDLCRQRRMALNRARDLFRFIQDHEEEMGWLSEKDDLCRSVLNNRDLSATPQLSRLFKHLETEMDAHWQSSKRVIAAGERLIASGQSKDDIHTRIYNLQSKWEQLRKTVEAVRRWLREAEQAHQYFHDANEAESWIREKMPLVKSDDYGRDEQASESLLSRHARLEEEIQAYRSDMVRLEEMATELANTEFIAGAVVHVEEENEELVVPQVRMLYPFSGNNVSVKKDEIIALIERSNEDWWRILKQDGTEGYVPANYCRIVDGETVTVSQTTTVRKTNKEPQESRNAIMARQEAISADYRKLNNLAQVRRRLLSDMIKLYRFVRECDQFEAWANDTENMLIDSASSDNVQAFRMKFDKLESEINTNGRTQLKRINSMAEELMNEGHSHSNEIRKRRDAVNRLWGRIQELCRVQLGHLEKAERVAAFNETCEDARSWMADKFDLLDQKVDPNDPKAVAALQKRYQNLGKDLKPLEEKIRYLRELADKVKKEHPEEAAKIEAMIDQLVALHSDLKQKAAARIEEAEQTQGQQMFDGAVKNLQAWIEKTKNVLADKTRPVDIASAEDLLKKHYELKEDIDSKKYEFEYVRDLGKRLLQKNPSLNEVRSTLARLDSEQRALMTMWAEKEQLLKEMLDLQLLNTEAERIDAATKGHEAFLEITNLGDSVESVENLLKRHGDFEAKLRAQEDRLKAFAKSADQLVQAGHSESPFIQQRKDDVLARRAAVHKAAGKRRAQLEASLVYQNLRRNIQELSQWIAEKKKIANDNAHKDAASIAMKLLKHSAFEAELKANAARLEQVNKDGNALIAQQHYESPSIKRLLDGVNREWAELCKAAEAKGERLRQADAQKGLNRSLDDAHLKLDDIQNALQSKDLGSDLRGVKDLLQKHGLVEKEMSVFDKRIKEITDRGDALIKEGHFDAPSIKAAIKKLTDRFESLKEPARLRRAALEESQKWHKLSFDVDCEMQWIAEKVPIAASEDSGRSLTEATNMQKKHEQLESEVNSRLPHIKATLKRGEDLIKEKHYAHDQIKAKCEQLAGAWAHLGQLVRKRRNLLEWALKEEQYLFDAAEVESWMNEKRPALSSEDYGKDEDAAQKLLAKHKALQADMSTYRQWLEKLAMKCAELKKSVRSGGERFENRQMELEKEFDALWKMAEERRKQLENAVHLYQYLRESQELELWINEQLQIAMSEDYGQDYEHLKELQNRFEDFKQSVKTGSERFVHCEAAANSLLKRSPPFAREILKRQEKLRSVWTLLLDYIESRDQKLDAAEELHRFNRDVAENQERIAEKHASIPSELGKDIKQVHSLWLKHEAFEHQLTAMEQQLQELLEESARLKAAYPGGNAEHITAQQAALAEAWQDLQDATVCRRDMLKAAYDLQRFYVNARDLIAWTEIVITDMQSEQAIHDLQGAEWLQKEHLRLQAEIEAREPEFTRLAQRGQQMIAKEHYASADIAVKLKQVAEALDRVRNEWSMRAEWLSQVREWHAFQREAKQTLAAIAARQSTLRCAQVGGTVDEVENQIKKLDTFQKALSTLDDRVTSLHKTAKQLIAARHMESAKIEQWMKQVENALAQLRSEVGVRRTLLADALKLARFNSDVAEMENWIDEKQKRIRMETDRQAKLTSIEDKMKRLQKHQAMEAELTANSARIEQIREQAKELASKRTADSEDIMKRSSALLRKWNELVAMSQEQSNALEEARDLLNFNQLVERVLQWIKEKELLVNAAEMGRDMEHCQLLIEKLDGTKADASVDESSVESANKLGAKLVAQRRSSQKAVQQQLLELNNAWKALQGKLAAYRVQLRAALEVHAFNRDVDDTCERIQEKVSLVTIDDLGKDLATVEALIRKQEAVERDMTVIHEKLKAHDNEAQKLLSKDPPLRETIIESLRKLEVSWQKLAELATSRGNRLMASGELHRFFDAVRKTEAWAVDTLTRLGTQETPQSAAHAESLIAKHVEKLAEIDGRQREMSELREWGAKLSNEQPDHKGEIQRALKRLQNLEHQLRQAWEAKNLVLARGRNRQLFSDQAARAEEWLLSKEAFLKQADMGESVDAVDTLLKKHVDFEKTLIAQSDKIDSLRRAADELIERDPDNRNEVEQRRDCVLARHAALMDACKRRHSLLTENRKLHEFIDTCGELMTWISAKIQLAYDESFLDQTNLRSKLQKHLVFEAELDANEGRVKSTVGIGEKLIKEKHYASDSVARQIAEVNGGWLELRRKSALKKRRLCEANEAYQLNRRLEDLDKWLERVENDLSNEDHGNDYISVEALIKKQDDLDAEIASRAASVQQCIDKAREFEKQGYANTKESLEMAKAVEQRYFGLKEPCQIRRDNLRDALAFYEWISEAEEQLEWIGDKMRQAISTDYGDTLHAVQSLTKKHALLEEEINSRQSLISKTEMKAMAMIKNGHFASNEIQKVLDELSSLLLSIKQLIQERSQKLADSLSSQQYYAEANEAEQWMRERLPLVANHDAGKDQAAAESHLRRLTTLENDVNKFATEVERLRKATEAMLAREHFDATNLTSKQIKLEKLYKDLKEECAHRRVLLVDASRYHAFVRQIDDLARWLGEKFEHTKQENYGRDLEDCQKLVAEFDQVMRELTSAGERVAAVQRMQEELLRSGHPFGASIRAKGTDLQHLWSAVNEAATERQQALQGAIQVHKFDQDADETLGWLEEKEAHQVAVEGEDISGADLPALKQLMIKHDEFMHGVSAVEKQVGDLCREAERLISLYPDTKEHLEVRRMEMEEQLKDVVNASRTYLERLQQMQNLQSYFQEHRDLIAWIRRLQHTVTSETLPNNVEGCEALMVRHAEYQSEMNARRPAVEEFLRKGRSMIASQHVLSQEISTKVNQLASAFDLLCDIWKERLALYEENLDVQKWKRDANVLDSWLNEKEELLSEEWRKVDSVDDADNRIRNFDDFLVTLEAQGEKFEGLKRLTLLERAYSMQRKTESERIRAEEERNEPKKENIKTFEKQNKLQDRRKERERRMTQEVSLLKPSPSFTEESVQYASQTLPHPRRGTEPVPCIRTSSFESKDTIGNGGATTVTVPDIVTALDVSRASQTSSTLMPGEELTPQPMQRAGSSRKTPTFTTRRSHSLKRMKTWEDYGSIDMHGHLDRKQDLQSGGKKATIRTWKRYYTILCGQLLCFFKDEESFMENSAASAPVNILHAECNACPEYMKKKNAFRLKMQDGSEYLFACSDEKLMLEWVAKIKFHASLAPAQQLRSFDRGETPPLHAPPPRPGEILRRHTTEVGSPSHDPPVFELASDEKRPSISSETFEQTTTLIVPDMSSLSRNLMSPQAAVSQFSSLPRSSKGFLPTHYPKQSTLSACGSSSSISSTTIPPIVKSGSHNGEIATPQRKIKSTSYKQSIYESVYGEEQQQQVIVDAAMGSMLVRETISTAYSSQRQASTESAQGSQASTLQNGDEDMNAPQHHGSSDSGSLPSRQAKGDGSDFIAWVESQGVGASGNVGASPQQQHDETDSVKKKKAFSFFKRGSRHGKENKQ</sequence>
<dbReference type="Pfam" id="PF15410">
    <property type="entry name" value="PH_9"/>
    <property type="match status" value="1"/>
</dbReference>
<evidence type="ECO:0000256" key="10">
    <source>
        <dbReference type="ARBA" id="ARBA00023203"/>
    </source>
</evidence>
<evidence type="ECO:0000256" key="6">
    <source>
        <dbReference type="ARBA" id="ARBA00022553"/>
    </source>
</evidence>
<dbReference type="FunFam" id="1.10.418.10:FF:000043">
    <property type="entry name" value="Spectrin beta chain, non-erythrocytic"/>
    <property type="match status" value="1"/>
</dbReference>
<evidence type="ECO:0000259" key="15">
    <source>
        <dbReference type="PROSITE" id="PS50002"/>
    </source>
</evidence>
<dbReference type="FunFam" id="1.10.418.10:FF:000001">
    <property type="entry name" value="Actinin alpha 1"/>
    <property type="match status" value="1"/>
</dbReference>
<dbReference type="CDD" id="cd00174">
    <property type="entry name" value="SH3"/>
    <property type="match status" value="1"/>
</dbReference>
<keyword evidence="4" id="KW-0117">Actin capping</keyword>
<evidence type="ECO:0000256" key="4">
    <source>
        <dbReference type="ARBA" id="ARBA00022467"/>
    </source>
</evidence>
<dbReference type="SMART" id="SM00033">
    <property type="entry name" value="CH"/>
    <property type="match status" value="2"/>
</dbReference>
<dbReference type="SMART" id="SM00326">
    <property type="entry name" value="SH3"/>
    <property type="match status" value="1"/>
</dbReference>
<dbReference type="InterPro" id="IPR036872">
    <property type="entry name" value="CH_dom_sf"/>
</dbReference>
<feature type="coiled-coil region" evidence="13">
    <location>
        <begin position="1959"/>
        <end position="1986"/>
    </location>
</feature>
<dbReference type="SUPFAM" id="SSF50729">
    <property type="entry name" value="PH domain-like"/>
    <property type="match status" value="1"/>
</dbReference>
<dbReference type="Gene3D" id="1.10.418.10">
    <property type="entry name" value="Calponin-like domain"/>
    <property type="match status" value="2"/>
</dbReference>
<accession>F1KPH4</accession>
<feature type="coiled-coil region" evidence="13">
    <location>
        <begin position="806"/>
        <end position="840"/>
    </location>
</feature>
<dbReference type="GO" id="GO:0005737">
    <property type="term" value="C:cytoplasm"/>
    <property type="evidence" value="ECO:0007669"/>
    <property type="project" value="UniProtKB-ARBA"/>
</dbReference>
<dbReference type="CDD" id="cd10571">
    <property type="entry name" value="PH_beta_spectrin"/>
    <property type="match status" value="1"/>
</dbReference>
<dbReference type="CDD" id="cd21194">
    <property type="entry name" value="CH_beta_spectrin_rpt2"/>
    <property type="match status" value="1"/>
</dbReference>
<dbReference type="SMART" id="SM00233">
    <property type="entry name" value="PH"/>
    <property type="match status" value="1"/>
</dbReference>
<dbReference type="CDD" id="cd21193">
    <property type="entry name" value="CH_beta_spectrin_rpt1"/>
    <property type="match status" value="1"/>
</dbReference>
<dbReference type="Gene3D" id="1.20.58.60">
    <property type="match status" value="23"/>
</dbReference>
<feature type="domain" description="Calponin-homology (CH)" evidence="17">
    <location>
        <begin position="205"/>
        <end position="310"/>
    </location>
</feature>
<keyword evidence="11" id="KW-0206">Cytoskeleton</keyword>
<feature type="coiled-coil region" evidence="13">
    <location>
        <begin position="3129"/>
        <end position="3181"/>
    </location>
</feature>
<dbReference type="InterPro" id="IPR001715">
    <property type="entry name" value="CH_dom"/>
</dbReference>
<keyword evidence="6" id="KW-0597">Phosphoprotein</keyword>
<feature type="region of interest" description="Disordered" evidence="14">
    <location>
        <begin position="3702"/>
        <end position="3736"/>
    </location>
</feature>
<reference evidence="18" key="1">
    <citation type="journal article" date="2011" name="Genome Res.">
        <title>Deep small RNA sequencing from the nematode Ascaris reveals conservation, functional diversification, and novel developmental profiles.</title>
        <authorList>
            <person name="Wang J."/>
            <person name="Czech B."/>
            <person name="Crunk A."/>
            <person name="Wallace A."/>
            <person name="Mitreva M."/>
            <person name="Hannon G.J."/>
            <person name="Davis R.E."/>
        </authorList>
    </citation>
    <scope>NUCLEOTIDE SEQUENCE</scope>
</reference>
<feature type="domain" description="PH" evidence="16">
    <location>
        <begin position="3750"/>
        <end position="3858"/>
    </location>
</feature>
<feature type="domain" description="Calponin-homology (CH)" evidence="17">
    <location>
        <begin position="85"/>
        <end position="189"/>
    </location>
</feature>
<evidence type="ECO:0000256" key="2">
    <source>
        <dbReference type="ARBA" id="ARBA00006826"/>
    </source>
</evidence>
<dbReference type="GO" id="GO:0016020">
    <property type="term" value="C:membrane"/>
    <property type="evidence" value="ECO:0007669"/>
    <property type="project" value="UniProtKB-ARBA"/>
</dbReference>
<keyword evidence="3 12" id="KW-0728">SH3 domain</keyword>
<comment type="similarity">
    <text evidence="2">Belongs to the spectrin family.</text>
</comment>
<protein>
    <submittedName>
        <fullName evidence="18">Spectrin beta chain</fullName>
    </submittedName>
</protein>
<dbReference type="GO" id="GO:0003779">
    <property type="term" value="F:actin binding"/>
    <property type="evidence" value="ECO:0007669"/>
    <property type="project" value="UniProtKB-KW"/>
</dbReference>
<keyword evidence="10" id="KW-0009">Actin-binding</keyword>
<dbReference type="PROSITE" id="PS00019">
    <property type="entry name" value="ACTININ_1"/>
    <property type="match status" value="1"/>
</dbReference>
<name>F1KPH4_ASCSU</name>
<dbReference type="InterPro" id="IPR001452">
    <property type="entry name" value="SH3_domain"/>
</dbReference>
<keyword evidence="9" id="KW-0677">Repeat</keyword>
<feature type="region of interest" description="Disordered" evidence="14">
    <location>
        <begin position="4046"/>
        <end position="4146"/>
    </location>
</feature>